<protein>
    <submittedName>
        <fullName evidence="2">Uncharacterized protein</fullName>
    </submittedName>
</protein>
<feature type="region of interest" description="Disordered" evidence="1">
    <location>
        <begin position="85"/>
        <end position="123"/>
    </location>
</feature>
<name>A0AAF0DIN9_9EURO</name>
<accession>A0AAF0DIN9</accession>
<organism evidence="2 3">
    <name type="scientific">Emydomyces testavorans</name>
    <dbReference type="NCBI Taxonomy" id="2070801"/>
    <lineage>
        <taxon>Eukaryota</taxon>
        <taxon>Fungi</taxon>
        <taxon>Dikarya</taxon>
        <taxon>Ascomycota</taxon>
        <taxon>Pezizomycotina</taxon>
        <taxon>Eurotiomycetes</taxon>
        <taxon>Eurotiomycetidae</taxon>
        <taxon>Onygenales</taxon>
        <taxon>Nannizziopsiaceae</taxon>
        <taxon>Emydomyces</taxon>
    </lineage>
</organism>
<keyword evidence="3" id="KW-1185">Reference proteome</keyword>
<reference evidence="2" key="1">
    <citation type="submission" date="2023-03" db="EMBL/GenBank/DDBJ databases">
        <title>Emydomyces testavorans Genome Sequence.</title>
        <authorList>
            <person name="Hoyer L."/>
        </authorList>
    </citation>
    <scope>NUCLEOTIDE SEQUENCE</scope>
    <source>
        <strain evidence="2">16-2883</strain>
    </source>
</reference>
<dbReference type="Proteomes" id="UP001219355">
    <property type="component" value="Chromosome 2"/>
</dbReference>
<evidence type="ECO:0000313" key="2">
    <source>
        <dbReference type="EMBL" id="WEW58954.1"/>
    </source>
</evidence>
<sequence length="167" mass="18574">MVQIGISVVSRLYNQEHYHVIRYKRQDARLLSAIRSSPLDPSASTRNLEETSEFKLAKKSPPLATSIMAPKSLRRNLLSKQILPKPSRQAPCLLNPGSKGAEVQLQLPNPSRPSATTEPAKHRSVRELRVIEFDGSRVPQPFLDGEKVLEGLKNLRMSRKEGVDGSG</sequence>
<gene>
    <name evidence="2" type="ORF">PRK78_004422</name>
</gene>
<dbReference type="EMBL" id="CP120628">
    <property type="protein sequence ID" value="WEW58954.1"/>
    <property type="molecule type" value="Genomic_DNA"/>
</dbReference>
<dbReference type="AlphaFoldDB" id="A0AAF0DIN9"/>
<proteinExistence type="predicted"/>
<evidence type="ECO:0000313" key="3">
    <source>
        <dbReference type="Proteomes" id="UP001219355"/>
    </source>
</evidence>
<feature type="compositionally biased region" description="Polar residues" evidence="1">
    <location>
        <begin position="106"/>
        <end position="117"/>
    </location>
</feature>
<evidence type="ECO:0000256" key="1">
    <source>
        <dbReference type="SAM" id="MobiDB-lite"/>
    </source>
</evidence>